<reference evidence="1 2" key="1">
    <citation type="journal article" date="2022" name="DNA Res.">
        <title>Chromosomal-level genome assembly of the orchid tree Bauhinia variegata (Leguminosae; Cercidoideae) supports the allotetraploid origin hypothesis of Bauhinia.</title>
        <authorList>
            <person name="Zhong Y."/>
            <person name="Chen Y."/>
            <person name="Zheng D."/>
            <person name="Pang J."/>
            <person name="Liu Y."/>
            <person name="Luo S."/>
            <person name="Meng S."/>
            <person name="Qian L."/>
            <person name="Wei D."/>
            <person name="Dai S."/>
            <person name="Zhou R."/>
        </authorList>
    </citation>
    <scope>NUCLEOTIDE SEQUENCE [LARGE SCALE GENOMIC DNA]</scope>
    <source>
        <strain evidence="1">BV-YZ2020</strain>
    </source>
</reference>
<dbReference type="EMBL" id="CM039432">
    <property type="protein sequence ID" value="KAI4333175.1"/>
    <property type="molecule type" value="Genomic_DNA"/>
</dbReference>
<keyword evidence="2" id="KW-1185">Reference proteome</keyword>
<comment type="caution">
    <text evidence="1">The sequence shown here is derived from an EMBL/GenBank/DDBJ whole genome shotgun (WGS) entry which is preliminary data.</text>
</comment>
<evidence type="ECO:0000313" key="1">
    <source>
        <dbReference type="EMBL" id="KAI4333175.1"/>
    </source>
</evidence>
<protein>
    <submittedName>
        <fullName evidence="1">Uncharacterized protein</fullName>
    </submittedName>
</protein>
<gene>
    <name evidence="1" type="ORF">L6164_018013</name>
</gene>
<organism evidence="1 2">
    <name type="scientific">Bauhinia variegata</name>
    <name type="common">Purple orchid tree</name>
    <name type="synonym">Phanera variegata</name>
    <dbReference type="NCBI Taxonomy" id="167791"/>
    <lineage>
        <taxon>Eukaryota</taxon>
        <taxon>Viridiplantae</taxon>
        <taxon>Streptophyta</taxon>
        <taxon>Embryophyta</taxon>
        <taxon>Tracheophyta</taxon>
        <taxon>Spermatophyta</taxon>
        <taxon>Magnoliopsida</taxon>
        <taxon>eudicotyledons</taxon>
        <taxon>Gunneridae</taxon>
        <taxon>Pentapetalae</taxon>
        <taxon>rosids</taxon>
        <taxon>fabids</taxon>
        <taxon>Fabales</taxon>
        <taxon>Fabaceae</taxon>
        <taxon>Cercidoideae</taxon>
        <taxon>Cercideae</taxon>
        <taxon>Bauhiniinae</taxon>
        <taxon>Bauhinia</taxon>
    </lineage>
</organism>
<dbReference type="Proteomes" id="UP000828941">
    <property type="component" value="Chromosome 7"/>
</dbReference>
<sequence length="230" mass="25878">MAWFSVLFNCFAPSSSSRARVSDYGQGSKPKAGSSQKPERNSKSKAAPVPVSYFPVNSYLSRLQLDEGQDLYIRMAAPKIEAEYGHKKSRVIVATVMVAISVMLLLGCYCVYKIIRKEKSKDIEVYQTNLGREDDPDLPLFDLSTIAVATENFSIENKIGEGGFGSVYRGRLLNGQEIAIKRLSRSSVQGMAEFKNERLYREKKVEDFFIQITPLTLSVMHGYYGIRARF</sequence>
<accession>A0ACB9N9V4</accession>
<name>A0ACB9N9V4_BAUVA</name>
<evidence type="ECO:0000313" key="2">
    <source>
        <dbReference type="Proteomes" id="UP000828941"/>
    </source>
</evidence>
<proteinExistence type="predicted"/>